<organism evidence="2 3">
    <name type="scientific">Janthinobacterium kumbetense</name>
    <dbReference type="NCBI Taxonomy" id="2950280"/>
    <lineage>
        <taxon>Bacteria</taxon>
        <taxon>Pseudomonadati</taxon>
        <taxon>Pseudomonadota</taxon>
        <taxon>Betaproteobacteria</taxon>
        <taxon>Burkholderiales</taxon>
        <taxon>Oxalobacteraceae</taxon>
        <taxon>Janthinobacterium</taxon>
    </lineage>
</organism>
<sequence>MRVQRTAQAVLARIGADSLPCVVADERLREREFGILDRWKRPAHKSRPSPTCRPRRNPERGVITA</sequence>
<reference evidence="2 3" key="1">
    <citation type="submission" date="2022-06" db="EMBL/GenBank/DDBJ databases">
        <title>Janthinobacterium kumbetensis sp. nov., isolated from spring water in Turkey.</title>
        <authorList>
            <person name="Inan Bektas K."/>
            <person name="Belduz A.A."/>
            <person name="Canakci S."/>
            <person name="Nalcaoglu A."/>
            <person name="Ceylan E."/>
            <person name="Kati H."/>
        </authorList>
    </citation>
    <scope>NUCLEOTIDE SEQUENCE [LARGE SCALE GENOMIC DNA]</scope>
    <source>
        <strain evidence="2 3">GK</strain>
    </source>
</reference>
<name>A0ABT0WX99_9BURK</name>
<comment type="caution">
    <text evidence="2">The sequence shown here is derived from an EMBL/GenBank/DDBJ whole genome shotgun (WGS) entry which is preliminary data.</text>
</comment>
<dbReference type="InterPro" id="IPR029033">
    <property type="entry name" value="His_PPase_superfam"/>
</dbReference>
<feature type="region of interest" description="Disordered" evidence="1">
    <location>
        <begin position="39"/>
        <end position="65"/>
    </location>
</feature>
<dbReference type="RefSeq" id="WP_251350957.1">
    <property type="nucleotide sequence ID" value="NZ_JAMQGR010000007.1"/>
</dbReference>
<dbReference type="Proteomes" id="UP001202243">
    <property type="component" value="Unassembled WGS sequence"/>
</dbReference>
<evidence type="ECO:0000313" key="3">
    <source>
        <dbReference type="Proteomes" id="UP001202243"/>
    </source>
</evidence>
<evidence type="ECO:0000256" key="1">
    <source>
        <dbReference type="SAM" id="MobiDB-lite"/>
    </source>
</evidence>
<protein>
    <submittedName>
        <fullName evidence="2">Histidine phosphatase family protein</fullName>
    </submittedName>
</protein>
<accession>A0ABT0WX99</accession>
<proteinExistence type="predicted"/>
<keyword evidence="3" id="KW-1185">Reference proteome</keyword>
<dbReference type="SUPFAM" id="SSF53254">
    <property type="entry name" value="Phosphoglycerate mutase-like"/>
    <property type="match status" value="1"/>
</dbReference>
<gene>
    <name evidence="2" type="ORF">NCG91_19910</name>
</gene>
<dbReference type="Gene3D" id="3.40.50.1240">
    <property type="entry name" value="Phosphoglycerate mutase-like"/>
    <property type="match status" value="1"/>
</dbReference>
<dbReference type="EMBL" id="JAMQGR010000007">
    <property type="protein sequence ID" value="MCM2567873.1"/>
    <property type="molecule type" value="Genomic_DNA"/>
</dbReference>
<evidence type="ECO:0000313" key="2">
    <source>
        <dbReference type="EMBL" id="MCM2567873.1"/>
    </source>
</evidence>